<name>A0A0K3C730_RHOTO</name>
<dbReference type="PROSITE" id="PS51747">
    <property type="entry name" value="CYT_DCMP_DEAMINASES_2"/>
    <property type="match status" value="1"/>
</dbReference>
<organism evidence="20 21">
    <name type="scientific">Rhodotorula toruloides</name>
    <name type="common">Yeast</name>
    <name type="synonym">Rhodosporidium toruloides</name>
    <dbReference type="NCBI Taxonomy" id="5286"/>
    <lineage>
        <taxon>Eukaryota</taxon>
        <taxon>Fungi</taxon>
        <taxon>Dikarya</taxon>
        <taxon>Basidiomycota</taxon>
        <taxon>Pucciniomycotina</taxon>
        <taxon>Microbotryomycetes</taxon>
        <taxon>Sporidiobolales</taxon>
        <taxon>Sporidiobolaceae</taxon>
        <taxon>Rhodotorula</taxon>
    </lineage>
</organism>
<evidence type="ECO:0000256" key="16">
    <source>
        <dbReference type="ARBA" id="ARBA00052219"/>
    </source>
</evidence>
<dbReference type="NCBIfam" id="NF010029">
    <property type="entry name" value="PRK13504.1"/>
    <property type="match status" value="1"/>
</dbReference>
<dbReference type="InterPro" id="IPR045854">
    <property type="entry name" value="NO2/SO3_Rdtase_4Fe4S_sf"/>
</dbReference>
<dbReference type="FunFam" id="3.30.413.10:FF:000004">
    <property type="entry name" value="Sulfite reductase [NADPH] hemoprotein beta-component"/>
    <property type="match status" value="1"/>
</dbReference>
<evidence type="ECO:0000259" key="19">
    <source>
        <dbReference type="PROSITE" id="PS51747"/>
    </source>
</evidence>
<dbReference type="InterPro" id="IPR029061">
    <property type="entry name" value="THDP-binding"/>
</dbReference>
<dbReference type="GO" id="GO:0004783">
    <property type="term" value="F:sulfite reductase (NADPH) activity"/>
    <property type="evidence" value="ECO:0007669"/>
    <property type="project" value="UniProtKB-EC"/>
</dbReference>
<dbReference type="Gene3D" id="3.40.50.920">
    <property type="match status" value="1"/>
</dbReference>
<evidence type="ECO:0000313" key="20">
    <source>
        <dbReference type="EMBL" id="CTR04472.1"/>
    </source>
</evidence>
<evidence type="ECO:0000259" key="18">
    <source>
        <dbReference type="PROSITE" id="PS50902"/>
    </source>
</evidence>
<accession>A0A0K3C730</accession>
<dbReference type="Gene3D" id="3.30.413.10">
    <property type="entry name" value="Sulfite Reductase Hemoprotein, domain 1"/>
    <property type="match status" value="2"/>
</dbReference>
<feature type="compositionally biased region" description="Low complexity" evidence="17">
    <location>
        <begin position="7"/>
        <end position="19"/>
    </location>
</feature>
<dbReference type="InterPro" id="IPR045169">
    <property type="entry name" value="NO2/SO3_Rdtase_4Fe4S_prot"/>
</dbReference>
<evidence type="ECO:0000256" key="7">
    <source>
        <dbReference type="ARBA" id="ARBA00022605"/>
    </source>
</evidence>
<feature type="compositionally biased region" description="Low complexity" evidence="17">
    <location>
        <begin position="343"/>
        <end position="354"/>
    </location>
</feature>
<keyword evidence="13" id="KW-0408">Iron</keyword>
<evidence type="ECO:0000256" key="10">
    <source>
        <dbReference type="ARBA" id="ARBA00022833"/>
    </source>
</evidence>
<dbReference type="GO" id="GO:0008270">
    <property type="term" value="F:zinc ion binding"/>
    <property type="evidence" value="ECO:0007669"/>
    <property type="project" value="InterPro"/>
</dbReference>
<reference evidence="20 21" key="1">
    <citation type="submission" date="2015-07" db="EMBL/GenBank/DDBJ databases">
        <authorList>
            <person name="Cajimat M.N.B."/>
            <person name="Milazzo M.L."/>
            <person name="Fulhorst C.F."/>
        </authorList>
    </citation>
    <scope>NUCLEOTIDE SEQUENCE [LARGE SCALE GENOMIC DNA]</scope>
    <source>
        <strain evidence="20">Single colony</strain>
    </source>
</reference>
<dbReference type="GO" id="GO:0000103">
    <property type="term" value="P:sulfate assimilation"/>
    <property type="evidence" value="ECO:0007669"/>
    <property type="project" value="UniProtKB-ARBA"/>
</dbReference>
<dbReference type="Pfam" id="PF00258">
    <property type="entry name" value="Flavodoxin_1"/>
    <property type="match status" value="1"/>
</dbReference>
<dbReference type="FunFam" id="3.40.50.360:FF:000016">
    <property type="entry name" value="Sulfite reductase subunit beta"/>
    <property type="match status" value="1"/>
</dbReference>
<evidence type="ECO:0000256" key="15">
    <source>
        <dbReference type="ARBA" id="ARBA00023192"/>
    </source>
</evidence>
<dbReference type="InterPro" id="IPR002125">
    <property type="entry name" value="CMP_dCMP_dom"/>
</dbReference>
<dbReference type="InterPro" id="IPR009014">
    <property type="entry name" value="Transketo_C/PFOR_II"/>
</dbReference>
<dbReference type="InterPro" id="IPR036136">
    <property type="entry name" value="Nit/Sulf_reduc_fer-like_dom_sf"/>
</dbReference>
<comment type="pathway">
    <text evidence="3">Sulfur metabolism; hydrogen sulfide biosynthesis; hydrogen sulfide from sulfite (NADPH route): step 1/1.</text>
</comment>
<dbReference type="GO" id="GO:0020037">
    <property type="term" value="F:heme binding"/>
    <property type="evidence" value="ECO:0007669"/>
    <property type="project" value="InterPro"/>
</dbReference>
<dbReference type="PANTHER" id="PTHR11493:SF47">
    <property type="entry name" value="SULFITE REDUCTASE [NADPH] SUBUNIT BETA"/>
    <property type="match status" value="1"/>
</dbReference>
<dbReference type="Pfam" id="PF00383">
    <property type="entry name" value="dCMP_cyt_deam_1"/>
    <property type="match status" value="1"/>
</dbReference>
<dbReference type="NCBIfam" id="TIGR02041">
    <property type="entry name" value="CysI"/>
    <property type="match status" value="1"/>
</dbReference>
<dbReference type="InterPro" id="IPR006067">
    <property type="entry name" value="NO2/SO3_Rdtase_4Fe4S_dom"/>
</dbReference>
<dbReference type="Gene3D" id="3.40.140.10">
    <property type="entry name" value="Cytidine Deaminase, domain 2"/>
    <property type="match status" value="1"/>
</dbReference>
<keyword evidence="15" id="KW-0198">Cysteine biosynthesis</keyword>
<feature type="domain" description="CMP/dCMP-type deaminase" evidence="19">
    <location>
        <begin position="143"/>
        <end position="236"/>
    </location>
</feature>
<evidence type="ECO:0000256" key="11">
    <source>
        <dbReference type="ARBA" id="ARBA00022857"/>
    </source>
</evidence>
<sequence length="1573" mass="171359">MPDPVNASTASPAAPQPSYSFPPPTIPETLEARISAYQTNVLPTNYSFDPTLSTDDNYMVLTLIYARLSMSKRGNMACIVVDPLGGRKEEKEEGTPPAKRARREEEEREDFRNYPGRILSHSNNFPQPTSAPSTSSSTSSASDGTDPPKKPSLKPGKQPRQPKPGQSAFLACAAVAPELHAEARAICLAAARGVSLAGSTAYVSFPPCQHCLPLLVAAGVRRLVYRQRMNTGSSVELCKLEGVDPEQLIQLLPQLRTLARSHVVIQVSTHRTRDLAPALALRGSGLALVYSAGDDQARTNAVVAARVAAQGHGVVHFGEFDPDTVDFGFAQDDAAFVRGDGAGKAQNGEQAANGNGNGNGASHDEASAVARLFSSAFAHKHASSQAYSGASSPKTLVVALGNTKALESALPSDYALVSLSLSRPLTPSQLRSLVPPSTEKVVVLEQVYKKAGKWSPLFLDVVGAFAEADEDEKVPSILSGSLGEVSDAAAAVKQIQDAVVAGSNPFTVGTIPSASPAPAQKTARPPKHESTYTKLLDEVFNERLWLANSPESLLPSSSNVSPTSPEYALGHVLGANKEREALRQQVREVLASSKVDEAAAKALQAWLEDDRNPKKVKALASVTLPESLKQADFSPKSNWIIGSEAWSHDLGASGLHHALSTGADVNLLMIDTTPYHLPTDQPLAQRRKDAGLYAMTYGNAYVASVAVYGDFAQTLRAISEADAYKGPSIVLAYLPGGEHDSTPALELLKQTKKAIEVGSWPLYRWDPSAEQRGRDVFQLDSEKIKADLRTFLDRQNHLTELSARLPSFGEALESTSGSKLVEAQKKKARQAFDALSGALEGPPLLVLYASDGGNCEKLAKKFATRARTRGVAARTLAFDDMPIEDLPLETNVAFFTSVAGQGEFPQNGREFWKAVQAGKLGDMSKVNTSVFGMGDSHYWPRKEDAHYYNKASKDLHKALEEHNAKMFVPLGLGDDQDPDGPQTAYKIWEPQMWKALGVDSFESTEPELEPITNEHIKIASNYLRGTIAEGLADKSTGALSESDGQLTKFHGIYQQDDRDIRDERKAEGLEPAYSFMVRLRLPAGVCKPDQWLAIDEIADKRGNQTFKLTTRQTFQFHGIVKHNLKPAMQEINKCMLDTIAACGDVNRTVMCSANPSLGKLHQQVFHFAKELSDGLKPQTSAYAEIWLDEKQIAGEAVKDVEPLYGEYYLPRKFKIAIAVPPYNDVDVFCHDLGYIAILDENKKLLGFNVTIGGGMGVTHSMKSTYPRLADVVGFCTPDQGLEVAKAVLTTQRDNGNRANRKNARVKYTVDRMGIDNFVAEVEKRLGYKLQPARPYEFTSNVDHFGWQTGEDGRRHFTAFIENGRVQDEPGKPYKTAMREIAKVHKGVFRLTANQHLIIADIPPEEEATIQALLEKYNLDKVDFTGLRLSSAACVALPTCGLAMAESERYLPVLIDKVEGIMEEAGLRNDSITMRMTGCPNGCARPWAAEIAFVGKAPGSYLMMLGGGYYGQRLNKIYREAVSEEDILAILRPMIKSYALERLDGEHFGDFVIRKGIISATTEGKAFYDNMCPQ</sequence>
<dbReference type="HAMAP" id="MF_01540">
    <property type="entry name" value="CysI"/>
    <property type="match status" value="1"/>
</dbReference>
<dbReference type="GO" id="GO:0010181">
    <property type="term" value="F:FMN binding"/>
    <property type="evidence" value="ECO:0007669"/>
    <property type="project" value="InterPro"/>
</dbReference>
<dbReference type="SUPFAM" id="SSF56014">
    <property type="entry name" value="Nitrite and sulphite reductase 4Fe-4S domain-like"/>
    <property type="match status" value="2"/>
</dbReference>
<evidence type="ECO:0000256" key="1">
    <source>
        <dbReference type="ARBA" id="ARBA00001929"/>
    </source>
</evidence>
<dbReference type="InterPro" id="IPR008254">
    <property type="entry name" value="Flavodoxin/NO_synth"/>
</dbReference>
<comment type="cofactor">
    <cofactor evidence="2">
        <name>[4Fe-4S] cluster</name>
        <dbReference type="ChEBI" id="CHEBI:49883"/>
    </cofactor>
</comment>
<evidence type="ECO:0000256" key="14">
    <source>
        <dbReference type="ARBA" id="ARBA00023014"/>
    </source>
</evidence>
<feature type="region of interest" description="Disordered" evidence="17">
    <location>
        <begin position="340"/>
        <end position="363"/>
    </location>
</feature>
<feature type="compositionally biased region" description="Low complexity" evidence="17">
    <location>
        <begin position="128"/>
        <end position="145"/>
    </location>
</feature>
<dbReference type="GO" id="GO:0050311">
    <property type="term" value="F:sulfite reductase (ferredoxin) activity"/>
    <property type="evidence" value="ECO:0007669"/>
    <property type="project" value="TreeGrafter"/>
</dbReference>
<keyword evidence="10" id="KW-0862">Zinc</keyword>
<dbReference type="GO" id="GO:0051539">
    <property type="term" value="F:4 iron, 4 sulfur cluster binding"/>
    <property type="evidence" value="ECO:0007669"/>
    <property type="project" value="UniProtKB-KW"/>
</dbReference>
<keyword evidence="6" id="KW-0004">4Fe-4S</keyword>
<feature type="compositionally biased region" description="Low complexity" evidence="17">
    <location>
        <begin position="154"/>
        <end position="166"/>
    </location>
</feature>
<evidence type="ECO:0000256" key="3">
    <source>
        <dbReference type="ARBA" id="ARBA00004774"/>
    </source>
</evidence>
<dbReference type="PRINTS" id="PR00369">
    <property type="entry name" value="FLAVODOXIN"/>
</dbReference>
<dbReference type="InterPro" id="IPR005117">
    <property type="entry name" value="NiRdtase/SiRdtase_haem-b_fer"/>
</dbReference>
<protein>
    <recommendedName>
        <fullName evidence="5">assimilatory sulfite reductase (NADPH)</fullName>
        <ecNumber evidence="5">1.8.1.2</ecNumber>
    </recommendedName>
</protein>
<proteinExistence type="inferred from homology"/>
<keyword evidence="11" id="KW-0521">NADP</keyword>
<dbReference type="STRING" id="5286.A0A0K3C730"/>
<dbReference type="SUPFAM" id="SSF52922">
    <property type="entry name" value="TK C-terminal domain-like"/>
    <property type="match status" value="1"/>
</dbReference>
<dbReference type="GO" id="GO:0019344">
    <property type="term" value="P:cysteine biosynthetic process"/>
    <property type="evidence" value="ECO:0007669"/>
    <property type="project" value="UniProtKB-KW"/>
</dbReference>
<evidence type="ECO:0000256" key="17">
    <source>
        <dbReference type="SAM" id="MobiDB-lite"/>
    </source>
</evidence>
<evidence type="ECO:0000256" key="12">
    <source>
        <dbReference type="ARBA" id="ARBA00023002"/>
    </source>
</evidence>
<feature type="domain" description="Flavodoxin-like" evidence="18">
    <location>
        <begin position="844"/>
        <end position="993"/>
    </location>
</feature>
<dbReference type="PRINTS" id="PR00397">
    <property type="entry name" value="SIROHAEM"/>
</dbReference>
<dbReference type="Proteomes" id="UP000199069">
    <property type="component" value="Unassembled WGS sequence"/>
</dbReference>
<dbReference type="SUPFAM" id="SSF55124">
    <property type="entry name" value="Nitrite/Sulfite reductase N-terminal domain-like"/>
    <property type="match status" value="2"/>
</dbReference>
<dbReference type="PROSITE" id="PS00903">
    <property type="entry name" value="CYT_DCMP_DEAMINASES_1"/>
    <property type="match status" value="1"/>
</dbReference>
<keyword evidence="8" id="KW-0349">Heme</keyword>
<keyword evidence="9" id="KW-0479">Metal-binding</keyword>
<dbReference type="GO" id="GO:0050661">
    <property type="term" value="F:NADP binding"/>
    <property type="evidence" value="ECO:0007669"/>
    <property type="project" value="InterPro"/>
</dbReference>
<gene>
    <name evidence="20" type="primary">FGENESH: predicted gene_1.333</name>
    <name evidence="20" type="ORF">BN2166_0003330</name>
</gene>
<dbReference type="GO" id="GO:0016814">
    <property type="term" value="F:hydrolase activity, acting on carbon-nitrogen (but not peptide) bonds, in cyclic amidines"/>
    <property type="evidence" value="ECO:0007669"/>
    <property type="project" value="UniProtKB-ARBA"/>
</dbReference>
<dbReference type="Gene3D" id="3.40.50.970">
    <property type="match status" value="1"/>
</dbReference>
<evidence type="ECO:0000256" key="5">
    <source>
        <dbReference type="ARBA" id="ARBA00012604"/>
    </source>
</evidence>
<dbReference type="SUPFAM" id="SSF53927">
    <property type="entry name" value="Cytidine deaminase-like"/>
    <property type="match status" value="1"/>
</dbReference>
<feature type="compositionally biased region" description="Basic and acidic residues" evidence="17">
    <location>
        <begin position="102"/>
        <end position="112"/>
    </location>
</feature>
<keyword evidence="12" id="KW-0560">Oxidoreductase</keyword>
<dbReference type="GO" id="GO:0019239">
    <property type="term" value="F:deaminase activity"/>
    <property type="evidence" value="ECO:0007669"/>
    <property type="project" value="UniProtKB-ARBA"/>
</dbReference>
<comment type="cofactor">
    <cofactor evidence="1">
        <name>siroheme</name>
        <dbReference type="ChEBI" id="CHEBI:60052"/>
    </cofactor>
</comment>
<evidence type="ECO:0000256" key="2">
    <source>
        <dbReference type="ARBA" id="ARBA00001966"/>
    </source>
</evidence>
<dbReference type="InterPro" id="IPR016193">
    <property type="entry name" value="Cytidine_deaminase-like"/>
</dbReference>
<comment type="catalytic activity">
    <reaction evidence="16">
        <text>hydrogen sulfide + 3 NADP(+) + 3 H2O = sulfite + 3 NADPH + 4 H(+)</text>
        <dbReference type="Rhea" id="RHEA:13801"/>
        <dbReference type="ChEBI" id="CHEBI:15377"/>
        <dbReference type="ChEBI" id="CHEBI:15378"/>
        <dbReference type="ChEBI" id="CHEBI:17359"/>
        <dbReference type="ChEBI" id="CHEBI:29919"/>
        <dbReference type="ChEBI" id="CHEBI:57783"/>
        <dbReference type="ChEBI" id="CHEBI:58349"/>
        <dbReference type="EC" id="1.8.1.2"/>
    </reaction>
</comment>
<comment type="similarity">
    <text evidence="4">Belongs to the nitrite and sulfite reductase 4Fe-4S domain family.</text>
</comment>
<dbReference type="InterPro" id="IPR016192">
    <property type="entry name" value="APOBEC/CMP_deaminase_Zn-bd"/>
</dbReference>
<keyword evidence="14" id="KW-0411">Iron-sulfur</keyword>
<dbReference type="InterPro" id="IPR011786">
    <property type="entry name" value="CysI"/>
</dbReference>
<feature type="region of interest" description="Disordered" evidence="17">
    <location>
        <begin position="1"/>
        <end position="24"/>
    </location>
</feature>
<dbReference type="GO" id="GO:0006139">
    <property type="term" value="P:nucleobase-containing compound metabolic process"/>
    <property type="evidence" value="ECO:0007669"/>
    <property type="project" value="UniProtKB-ARBA"/>
</dbReference>
<keyword evidence="7" id="KW-0028">Amino-acid biosynthesis</keyword>
<dbReference type="GO" id="GO:0009337">
    <property type="term" value="C:sulfite reductase complex (NADPH)"/>
    <property type="evidence" value="ECO:0007669"/>
    <property type="project" value="InterPro"/>
</dbReference>
<evidence type="ECO:0000256" key="4">
    <source>
        <dbReference type="ARBA" id="ARBA00010429"/>
    </source>
</evidence>
<evidence type="ECO:0000256" key="9">
    <source>
        <dbReference type="ARBA" id="ARBA00022723"/>
    </source>
</evidence>
<evidence type="ECO:0000256" key="6">
    <source>
        <dbReference type="ARBA" id="ARBA00022485"/>
    </source>
</evidence>
<dbReference type="OMA" id="CSRPWLA"/>
<dbReference type="FunFam" id="3.30.413.10:FF:000003">
    <property type="entry name" value="Sulfite reductase [NADPH] hemoprotein beta-component"/>
    <property type="match status" value="1"/>
</dbReference>
<evidence type="ECO:0000313" key="21">
    <source>
        <dbReference type="Proteomes" id="UP000199069"/>
    </source>
</evidence>
<dbReference type="Pfam" id="PF01077">
    <property type="entry name" value="NIR_SIR"/>
    <property type="match status" value="1"/>
</dbReference>
<dbReference type="SUPFAM" id="SSF52518">
    <property type="entry name" value="Thiamin diphosphate-binding fold (THDP-binding)"/>
    <property type="match status" value="1"/>
</dbReference>
<dbReference type="PROSITE" id="PS50902">
    <property type="entry name" value="FLAVODOXIN_LIKE"/>
    <property type="match status" value="1"/>
</dbReference>
<dbReference type="SUPFAM" id="SSF52218">
    <property type="entry name" value="Flavoproteins"/>
    <property type="match status" value="1"/>
</dbReference>
<dbReference type="EMBL" id="CWKI01000001">
    <property type="protein sequence ID" value="CTR04472.1"/>
    <property type="molecule type" value="Genomic_DNA"/>
</dbReference>
<dbReference type="Pfam" id="PF03460">
    <property type="entry name" value="NIR_SIR_ferr"/>
    <property type="match status" value="2"/>
</dbReference>
<evidence type="ECO:0000256" key="8">
    <source>
        <dbReference type="ARBA" id="ARBA00022617"/>
    </source>
</evidence>
<dbReference type="InterPro" id="IPR029039">
    <property type="entry name" value="Flavoprotein-like_sf"/>
</dbReference>
<keyword evidence="21" id="KW-1185">Reference proteome</keyword>
<dbReference type="InterPro" id="IPR001094">
    <property type="entry name" value="Flavdoxin-like"/>
</dbReference>
<dbReference type="PROSITE" id="PS00365">
    <property type="entry name" value="NIR_SIR"/>
    <property type="match status" value="1"/>
</dbReference>
<dbReference type="EC" id="1.8.1.2" evidence="5"/>
<dbReference type="PANTHER" id="PTHR11493">
    <property type="entry name" value="SULFITE REDUCTASE [NADPH] SUBUNIT BETA-RELATED"/>
    <property type="match status" value="1"/>
</dbReference>
<evidence type="ECO:0000256" key="13">
    <source>
        <dbReference type="ARBA" id="ARBA00023004"/>
    </source>
</evidence>
<dbReference type="Gene3D" id="3.40.50.360">
    <property type="match status" value="1"/>
</dbReference>
<feature type="region of interest" description="Disordered" evidence="17">
    <location>
        <begin position="87"/>
        <end position="166"/>
    </location>
</feature>
<dbReference type="InterPro" id="IPR006066">
    <property type="entry name" value="NO2/SO3_Rdtase_FeS/sirohaem_BS"/>
</dbReference>